<gene>
    <name evidence="1" type="ORF">NBRC3188_1760</name>
</gene>
<dbReference type="RefSeq" id="WP_124295797.1">
    <property type="nucleotide sequence ID" value="NZ_BDES01000049.1"/>
</dbReference>
<comment type="caution">
    <text evidence="1">The sequence shown here is derived from an EMBL/GenBank/DDBJ whole genome shotgun (WGS) entry which is preliminary data.</text>
</comment>
<name>A0A401WUQ2_ACEPA</name>
<proteinExistence type="predicted"/>
<organism evidence="1 2">
    <name type="scientific">Acetobacter pasteurianus NBRC 3188</name>
    <dbReference type="NCBI Taxonomy" id="1226663"/>
    <lineage>
        <taxon>Bacteria</taxon>
        <taxon>Pseudomonadati</taxon>
        <taxon>Pseudomonadota</taxon>
        <taxon>Alphaproteobacteria</taxon>
        <taxon>Acetobacterales</taxon>
        <taxon>Acetobacteraceae</taxon>
        <taxon>Acetobacter</taxon>
    </lineage>
</organism>
<sequence>MSEKISLHARVSVIETLLQDRLKKQFGSSREGLETNLSVFLKPLLDNGTEEEKEAAKAFISATLDF</sequence>
<dbReference type="EMBL" id="BDES01000049">
    <property type="protein sequence ID" value="GCD53063.1"/>
    <property type="molecule type" value="Genomic_DNA"/>
</dbReference>
<protein>
    <submittedName>
        <fullName evidence="1">Uncharacterized protein</fullName>
    </submittedName>
</protein>
<evidence type="ECO:0000313" key="1">
    <source>
        <dbReference type="EMBL" id="GCD53063.1"/>
    </source>
</evidence>
<dbReference type="AlphaFoldDB" id="A0A401WUQ2"/>
<reference evidence="1 2" key="1">
    <citation type="submission" date="2016-06" db="EMBL/GenBank/DDBJ databases">
        <title>Acetobacter pasteurianus NBRC 3188 whole genome sequencing project.</title>
        <authorList>
            <person name="Matsutani M."/>
            <person name="Shiwa Y."/>
            <person name="Okamoto-Kainuma A."/>
            <person name="Ishikawa M."/>
            <person name="Koizumi Y."/>
            <person name="Yoshikawa H."/>
            <person name="Yakushi T."/>
            <person name="Matsushita K."/>
        </authorList>
    </citation>
    <scope>NUCLEOTIDE SEQUENCE [LARGE SCALE GENOMIC DNA]</scope>
    <source>
        <strain evidence="1 2">NBRC 3188</strain>
    </source>
</reference>
<dbReference type="Proteomes" id="UP000287300">
    <property type="component" value="Unassembled WGS sequence"/>
</dbReference>
<evidence type="ECO:0000313" key="2">
    <source>
        <dbReference type="Proteomes" id="UP000287300"/>
    </source>
</evidence>
<accession>A0A401WUQ2</accession>